<comment type="caution">
    <text evidence="11">The sequence shown here is derived from an EMBL/GenBank/DDBJ whole genome shotgun (WGS) entry which is preliminary data.</text>
</comment>
<dbReference type="InterPro" id="IPR020616">
    <property type="entry name" value="Thiolase_N"/>
</dbReference>
<dbReference type="Proteomes" id="UP000249432">
    <property type="component" value="Unassembled WGS sequence"/>
</dbReference>
<evidence type="ECO:0000256" key="6">
    <source>
        <dbReference type="ARBA" id="ARBA00040529"/>
    </source>
</evidence>
<dbReference type="PROSITE" id="PS00098">
    <property type="entry name" value="THIOLASE_1"/>
    <property type="match status" value="1"/>
</dbReference>
<evidence type="ECO:0000313" key="12">
    <source>
        <dbReference type="Proteomes" id="UP000249432"/>
    </source>
</evidence>
<feature type="domain" description="Thiolase C-terminal" evidence="10">
    <location>
        <begin position="282"/>
        <end position="402"/>
    </location>
</feature>
<evidence type="ECO:0000256" key="3">
    <source>
        <dbReference type="ARBA" id="ARBA00022679"/>
    </source>
</evidence>
<dbReference type="PIRSF" id="PIRSF000429">
    <property type="entry name" value="Ac-CoA_Ac_transf"/>
    <property type="match status" value="1"/>
</dbReference>
<feature type="domain" description="Thiolase N-terminal" evidence="9">
    <location>
        <begin position="15"/>
        <end position="273"/>
    </location>
</feature>
<dbReference type="EC" id="2.3.1.9" evidence="2"/>
<dbReference type="NCBIfam" id="TIGR01930">
    <property type="entry name" value="AcCoA-C-Actrans"/>
    <property type="match status" value="1"/>
</dbReference>
<feature type="active site" description="Proton acceptor" evidence="7">
    <location>
        <position position="391"/>
    </location>
</feature>
<dbReference type="Gene3D" id="3.40.47.10">
    <property type="match status" value="2"/>
</dbReference>
<dbReference type="InterPro" id="IPR016039">
    <property type="entry name" value="Thiolase-like"/>
</dbReference>
<sequence length="404" mass="41620">MSDSHASCQPSPDDVVVVGAKRTPQGKLLGSLASQTSVDLGAAAVSSALKDSGVASGDVDCVVMGQVLLAGAGQNPARQVAVKSGIPLDVPAEIVNKVCLSGLDAIIHATRMIRVGDASIVVAGGMESMTNAPLIAAGVRQGKTYGDLRLVDAINRDGLHDAVSGKTMGEETDRGNQDRGITREEQDHIAALSHQRAEKARDEGLFDDEIVPIEIPQRKGDPVVVRADEGIRPGTTEEGLSRLRPAFLEDGTITAASSSQISDGAAAVVLTTREEAEKRGLRVLAVIGQYGQTAGPDTTQLHSQPSRALKAALDRSGWAVDDLDVIEINEAFAAVVAQSIKDLGVDMDRVNVNGGGIAVGHPVGASGARLVVHMAHELGRRGGGRAGVSLCGGGGQGDALTLWA</sequence>
<feature type="active site" description="Acyl-thioester intermediate" evidence="7">
    <location>
        <position position="99"/>
    </location>
</feature>
<dbReference type="PANTHER" id="PTHR18919">
    <property type="entry name" value="ACETYL-COA C-ACYLTRANSFERASE"/>
    <property type="match status" value="1"/>
</dbReference>
<keyword evidence="4 8" id="KW-0012">Acyltransferase</keyword>
<dbReference type="EMBL" id="QFRA01000021">
    <property type="protein sequence ID" value="PZR04141.1"/>
    <property type="molecule type" value="Genomic_DNA"/>
</dbReference>
<dbReference type="RefSeq" id="WP_303735186.1">
    <property type="nucleotide sequence ID" value="NZ_CAKZHK010000008.1"/>
</dbReference>
<dbReference type="InterPro" id="IPR020617">
    <property type="entry name" value="Thiolase_C"/>
</dbReference>
<evidence type="ECO:0000256" key="4">
    <source>
        <dbReference type="ARBA" id="ARBA00023315"/>
    </source>
</evidence>
<evidence type="ECO:0000256" key="2">
    <source>
        <dbReference type="ARBA" id="ARBA00012705"/>
    </source>
</evidence>
<evidence type="ECO:0000259" key="10">
    <source>
        <dbReference type="Pfam" id="PF02803"/>
    </source>
</evidence>
<dbReference type="Pfam" id="PF02803">
    <property type="entry name" value="Thiolase_C"/>
    <property type="match status" value="1"/>
</dbReference>
<dbReference type="PROSITE" id="PS00737">
    <property type="entry name" value="THIOLASE_2"/>
    <property type="match status" value="1"/>
</dbReference>
<dbReference type="InterPro" id="IPR002155">
    <property type="entry name" value="Thiolase"/>
</dbReference>
<dbReference type="GO" id="GO:0003985">
    <property type="term" value="F:acetyl-CoA C-acetyltransferase activity"/>
    <property type="evidence" value="ECO:0007669"/>
    <property type="project" value="UniProtKB-EC"/>
</dbReference>
<evidence type="ECO:0000313" key="11">
    <source>
        <dbReference type="EMBL" id="PZR04141.1"/>
    </source>
</evidence>
<name>A0A2W5V2B7_9CORY</name>
<proteinExistence type="inferred from homology"/>
<gene>
    <name evidence="11" type="ORF">DI525_07900</name>
</gene>
<accession>A0A2W5V2B7</accession>
<organism evidence="11 12">
    <name type="scientific">Corynebacterium kroppenstedtii</name>
    <dbReference type="NCBI Taxonomy" id="161879"/>
    <lineage>
        <taxon>Bacteria</taxon>
        <taxon>Bacillati</taxon>
        <taxon>Actinomycetota</taxon>
        <taxon>Actinomycetes</taxon>
        <taxon>Mycobacteriales</taxon>
        <taxon>Corynebacteriaceae</taxon>
        <taxon>Corynebacterium</taxon>
    </lineage>
</organism>
<dbReference type="AlphaFoldDB" id="A0A2W5V2B7"/>
<dbReference type="Pfam" id="PF00108">
    <property type="entry name" value="Thiolase_N"/>
    <property type="match status" value="1"/>
</dbReference>
<dbReference type="InterPro" id="IPR020615">
    <property type="entry name" value="Thiolase_acyl_enz_int_AS"/>
</dbReference>
<evidence type="ECO:0000259" key="9">
    <source>
        <dbReference type="Pfam" id="PF00108"/>
    </source>
</evidence>
<dbReference type="CDD" id="cd00751">
    <property type="entry name" value="thiolase"/>
    <property type="match status" value="1"/>
</dbReference>
<reference evidence="11 12" key="1">
    <citation type="submission" date="2017-08" db="EMBL/GenBank/DDBJ databases">
        <title>Infants hospitalized years apart are colonized by the same room-sourced microbial strains.</title>
        <authorList>
            <person name="Brooks B."/>
            <person name="Olm M.R."/>
            <person name="Firek B.A."/>
            <person name="Baker R."/>
            <person name="Thomas B.C."/>
            <person name="Morowitz M.J."/>
            <person name="Banfield J.F."/>
        </authorList>
    </citation>
    <scope>NUCLEOTIDE SEQUENCE [LARGE SCALE GENOMIC DNA]</scope>
    <source>
        <strain evidence="11">S2_003_000_R1_3</strain>
    </source>
</reference>
<evidence type="ECO:0000256" key="1">
    <source>
        <dbReference type="ARBA" id="ARBA00010982"/>
    </source>
</evidence>
<dbReference type="SUPFAM" id="SSF53901">
    <property type="entry name" value="Thiolase-like"/>
    <property type="match status" value="2"/>
</dbReference>
<evidence type="ECO:0000256" key="7">
    <source>
        <dbReference type="PIRSR" id="PIRSR000429-1"/>
    </source>
</evidence>
<keyword evidence="3 8" id="KW-0808">Transferase</keyword>
<dbReference type="PANTHER" id="PTHR18919:SF107">
    <property type="entry name" value="ACETYL-COA ACETYLTRANSFERASE, CYTOSOLIC"/>
    <property type="match status" value="1"/>
</dbReference>
<evidence type="ECO:0000256" key="8">
    <source>
        <dbReference type="RuleBase" id="RU003557"/>
    </source>
</evidence>
<comment type="similarity">
    <text evidence="1 8">Belongs to the thiolase-like superfamily. Thiolase family.</text>
</comment>
<feature type="active site" description="Proton acceptor" evidence="7">
    <location>
        <position position="361"/>
    </location>
</feature>
<dbReference type="InterPro" id="IPR020613">
    <property type="entry name" value="Thiolase_CS"/>
</dbReference>
<evidence type="ECO:0000256" key="5">
    <source>
        <dbReference type="ARBA" id="ARBA00030755"/>
    </source>
</evidence>
<protein>
    <recommendedName>
        <fullName evidence="6">Probable acetyl-CoA acetyltransferase</fullName>
        <ecNumber evidence="2">2.3.1.9</ecNumber>
    </recommendedName>
    <alternativeName>
        <fullName evidence="5">Acetoacetyl-CoA thiolase</fullName>
    </alternativeName>
</protein>